<dbReference type="InterPro" id="IPR029526">
    <property type="entry name" value="PGBD"/>
</dbReference>
<reference evidence="2 3" key="1">
    <citation type="journal article" date="2023" name="Sci. Data">
        <title>Genome assembly of the Korean intertidal mud-creeper Batillaria attramentaria.</title>
        <authorList>
            <person name="Patra A.K."/>
            <person name="Ho P.T."/>
            <person name="Jun S."/>
            <person name="Lee S.J."/>
            <person name="Kim Y."/>
            <person name="Won Y.J."/>
        </authorList>
    </citation>
    <scope>NUCLEOTIDE SEQUENCE [LARGE SCALE GENOMIC DNA]</scope>
    <source>
        <strain evidence="2">Wonlab-2016</strain>
    </source>
</reference>
<dbReference type="Pfam" id="PF13843">
    <property type="entry name" value="DDE_Tnp_1_7"/>
    <property type="match status" value="1"/>
</dbReference>
<evidence type="ECO:0000313" key="2">
    <source>
        <dbReference type="EMBL" id="KAK7485435.1"/>
    </source>
</evidence>
<accession>A0ABD0KEQ1</accession>
<evidence type="ECO:0000313" key="3">
    <source>
        <dbReference type="Proteomes" id="UP001519460"/>
    </source>
</evidence>
<protein>
    <recommendedName>
        <fullName evidence="1">PiggyBac transposable element-derived protein domain-containing protein</fullName>
    </recommendedName>
</protein>
<evidence type="ECO:0000259" key="1">
    <source>
        <dbReference type="Pfam" id="PF13843"/>
    </source>
</evidence>
<comment type="caution">
    <text evidence="2">The sequence shown here is derived from an EMBL/GenBank/DDBJ whole genome shotgun (WGS) entry which is preliminary data.</text>
</comment>
<feature type="domain" description="PiggyBac transposable element-derived protein" evidence="1">
    <location>
        <begin position="109"/>
        <end position="198"/>
    </location>
</feature>
<proteinExistence type="predicted"/>
<dbReference type="AlphaFoldDB" id="A0ABD0KEQ1"/>
<keyword evidence="3" id="KW-1185">Reference proteome</keyword>
<name>A0ABD0KEQ1_9CAEN</name>
<organism evidence="2 3">
    <name type="scientific">Batillaria attramentaria</name>
    <dbReference type="NCBI Taxonomy" id="370345"/>
    <lineage>
        <taxon>Eukaryota</taxon>
        <taxon>Metazoa</taxon>
        <taxon>Spiralia</taxon>
        <taxon>Lophotrochozoa</taxon>
        <taxon>Mollusca</taxon>
        <taxon>Gastropoda</taxon>
        <taxon>Caenogastropoda</taxon>
        <taxon>Sorbeoconcha</taxon>
        <taxon>Cerithioidea</taxon>
        <taxon>Batillariidae</taxon>
        <taxon>Batillaria</taxon>
    </lineage>
</organism>
<dbReference type="PANTHER" id="PTHR46599">
    <property type="entry name" value="PIGGYBAC TRANSPOSABLE ELEMENT-DERIVED PROTEIN 4"/>
    <property type="match status" value="1"/>
</dbReference>
<sequence length="212" mass="23795">MLHEDWRLQTLLPATQDTGEAIQWLATRGLLKNTQLCHVCSNVTVGTFNGHIDGGGVRGRATDGSWFEKSKISLQNSSILLYFWSADYPQGQIYLCCESDGEKKGSGGGYCYRFKVYTGKDDPVNEVRPILEATNAMNPSLSASENMVLFLVAPLLGKGYHVYRDNWYLSLKLFMFLLEKQTLACGTVRENRGIPEVLAHCFMYSYFSCCLT</sequence>
<gene>
    <name evidence="2" type="ORF">BaRGS_00023383</name>
</gene>
<dbReference type="PANTHER" id="PTHR46599:SF3">
    <property type="entry name" value="PIGGYBAC TRANSPOSABLE ELEMENT-DERIVED PROTEIN 4"/>
    <property type="match status" value="1"/>
</dbReference>
<dbReference type="EMBL" id="JACVVK020000195">
    <property type="protein sequence ID" value="KAK7485435.1"/>
    <property type="molecule type" value="Genomic_DNA"/>
</dbReference>
<dbReference type="Proteomes" id="UP001519460">
    <property type="component" value="Unassembled WGS sequence"/>
</dbReference>